<evidence type="ECO:0000313" key="2">
    <source>
        <dbReference type="Proteomes" id="UP001287059"/>
    </source>
</evidence>
<dbReference type="RefSeq" id="WP_320285469.1">
    <property type="nucleotide sequence ID" value="NZ_JAVIIW010000001.1"/>
</dbReference>
<dbReference type="Proteomes" id="UP001287059">
    <property type="component" value="Unassembled WGS sequence"/>
</dbReference>
<organism evidence="1 2">
    <name type="scientific">Mesorhizobium album</name>
    <dbReference type="NCBI Taxonomy" id="3072314"/>
    <lineage>
        <taxon>Bacteria</taxon>
        <taxon>Pseudomonadati</taxon>
        <taxon>Pseudomonadota</taxon>
        <taxon>Alphaproteobacteria</taxon>
        <taxon>Hyphomicrobiales</taxon>
        <taxon>Phyllobacteriaceae</taxon>
        <taxon>Mesorhizobium</taxon>
    </lineage>
</organism>
<protein>
    <submittedName>
        <fullName evidence="1">Sarcosine oxidase subunit gamma</fullName>
    </submittedName>
</protein>
<dbReference type="InterPro" id="IPR027266">
    <property type="entry name" value="TrmE/GcvT-like"/>
</dbReference>
<sequence length="174" mass="18723">MAETVSVEACAILQVEAWPETQAAFEADLSRRLGAALPMAFGAAVRVGGWVAVRIAPRRLWLIAEGKSPPRLSIDPALGCSVSLGQGRMRLRLSGPRTFDILKACVAIDWESPQARPRSALQTGLHHVPVLLLRTGADACDILAPRSFAQSLIDWITDLAASYDAQKDGNRQPA</sequence>
<comment type="caution">
    <text evidence="1">The sequence shown here is derived from an EMBL/GenBank/DDBJ whole genome shotgun (WGS) entry which is preliminary data.</text>
</comment>
<keyword evidence="2" id="KW-1185">Reference proteome</keyword>
<dbReference type="EMBL" id="JAVIIW010000001">
    <property type="protein sequence ID" value="MDX8477022.1"/>
    <property type="molecule type" value="Genomic_DNA"/>
</dbReference>
<evidence type="ECO:0000313" key="1">
    <source>
        <dbReference type="EMBL" id="MDX8477022.1"/>
    </source>
</evidence>
<dbReference type="Gene3D" id="3.30.70.1520">
    <property type="entry name" value="Heterotetrameric sarcosine oxidase"/>
    <property type="match status" value="1"/>
</dbReference>
<gene>
    <name evidence="1" type="ORF">RFN28_00870</name>
</gene>
<accession>A0ABU4XTS6</accession>
<dbReference type="Gene3D" id="3.30.1360.120">
    <property type="entry name" value="Probable tRNA modification gtpase trme, domain 1"/>
    <property type="match status" value="1"/>
</dbReference>
<dbReference type="SUPFAM" id="SSF103025">
    <property type="entry name" value="Folate-binding domain"/>
    <property type="match status" value="1"/>
</dbReference>
<proteinExistence type="predicted"/>
<reference evidence="1 2" key="1">
    <citation type="submission" date="2023-08" db="EMBL/GenBank/DDBJ databases">
        <title>Implementing the SeqCode for naming new Mesorhizobium species isolated from Vachellia karroo root nodules.</title>
        <authorList>
            <person name="Van Lill M."/>
        </authorList>
    </citation>
    <scope>NUCLEOTIDE SEQUENCE [LARGE SCALE GENOMIC DNA]</scope>
    <source>
        <strain evidence="1 2">VK24D</strain>
    </source>
</reference>
<name>A0ABU4XTS6_9HYPH</name>